<proteinExistence type="predicted"/>
<keyword evidence="3" id="KW-1185">Reference proteome</keyword>
<dbReference type="PROSITE" id="PS51257">
    <property type="entry name" value="PROKAR_LIPOPROTEIN"/>
    <property type="match status" value="1"/>
</dbReference>
<evidence type="ECO:0008006" key="4">
    <source>
        <dbReference type="Google" id="ProtNLM"/>
    </source>
</evidence>
<sequence length="177" mass="19892">MKIVIVALCCVLSFCGCNEGKTPDSNTGDNHHHHSHNPQYGGLLIEVGDHFAHAEMALKDGKLTLYILDGEAENNVRLEQESVRVNVKVKEENLELDLKGVANELTGETAKNTSQFSATHEKLKGVEEFTAVVASCTIKGQKFENITFKFEHKDDHDHDHDHDDHDHDHDHDDDHDH</sequence>
<dbReference type="KEGG" id="uam:UABAM_01497"/>
<dbReference type="Proteomes" id="UP000326354">
    <property type="component" value="Chromosome"/>
</dbReference>
<dbReference type="RefSeq" id="WP_151967359.1">
    <property type="nucleotide sequence ID" value="NZ_AP019860.1"/>
</dbReference>
<evidence type="ECO:0000313" key="3">
    <source>
        <dbReference type="Proteomes" id="UP000326354"/>
    </source>
</evidence>
<dbReference type="OrthoDB" id="290953at2"/>
<evidence type="ECO:0000256" key="1">
    <source>
        <dbReference type="SAM" id="MobiDB-lite"/>
    </source>
</evidence>
<evidence type="ECO:0000313" key="2">
    <source>
        <dbReference type="EMBL" id="BBM83146.1"/>
    </source>
</evidence>
<gene>
    <name evidence="2" type="ORF">UABAM_01497</name>
</gene>
<dbReference type="AlphaFoldDB" id="A0A5S9IKJ9"/>
<reference evidence="2 3" key="1">
    <citation type="submission" date="2019-08" db="EMBL/GenBank/DDBJ databases">
        <title>Complete genome sequence of Candidatus Uab amorphum.</title>
        <authorList>
            <person name="Shiratori T."/>
            <person name="Suzuki S."/>
            <person name="Kakizawa Y."/>
            <person name="Ishida K."/>
        </authorList>
    </citation>
    <scope>NUCLEOTIDE SEQUENCE [LARGE SCALE GENOMIC DNA]</scope>
    <source>
        <strain evidence="2 3">SRT547</strain>
    </source>
</reference>
<dbReference type="InterPro" id="IPR021253">
    <property type="entry name" value="ZrgA-like"/>
</dbReference>
<name>A0A5S9IKJ9_UABAM</name>
<dbReference type="Pfam" id="PF10986">
    <property type="entry name" value="ZrgA"/>
    <property type="match status" value="1"/>
</dbReference>
<feature type="region of interest" description="Disordered" evidence="1">
    <location>
        <begin position="155"/>
        <end position="177"/>
    </location>
</feature>
<organism evidence="2 3">
    <name type="scientific">Uabimicrobium amorphum</name>
    <dbReference type="NCBI Taxonomy" id="2596890"/>
    <lineage>
        <taxon>Bacteria</taxon>
        <taxon>Pseudomonadati</taxon>
        <taxon>Planctomycetota</taxon>
        <taxon>Candidatus Uabimicrobiia</taxon>
        <taxon>Candidatus Uabimicrobiales</taxon>
        <taxon>Candidatus Uabimicrobiaceae</taxon>
        <taxon>Candidatus Uabimicrobium</taxon>
    </lineage>
</organism>
<accession>A0A5S9IKJ9</accession>
<protein>
    <recommendedName>
        <fullName evidence="4">Lipoprotein</fullName>
    </recommendedName>
</protein>
<dbReference type="EMBL" id="AP019860">
    <property type="protein sequence ID" value="BBM83146.1"/>
    <property type="molecule type" value="Genomic_DNA"/>
</dbReference>